<evidence type="ECO:0000259" key="6">
    <source>
        <dbReference type="Pfam" id="PF00135"/>
    </source>
</evidence>
<evidence type="ECO:0000256" key="2">
    <source>
        <dbReference type="ARBA" id="ARBA00022801"/>
    </source>
</evidence>
<evidence type="ECO:0000256" key="4">
    <source>
        <dbReference type="SAM" id="MobiDB-lite"/>
    </source>
</evidence>
<evidence type="ECO:0000256" key="3">
    <source>
        <dbReference type="RuleBase" id="RU361235"/>
    </source>
</evidence>
<dbReference type="GO" id="GO:0052689">
    <property type="term" value="F:carboxylic ester hydrolase activity"/>
    <property type="evidence" value="ECO:0007669"/>
    <property type="project" value="TreeGrafter"/>
</dbReference>
<evidence type="ECO:0000313" key="7">
    <source>
        <dbReference type="EMBL" id="WEW58497.1"/>
    </source>
</evidence>
<dbReference type="PROSITE" id="PS00122">
    <property type="entry name" value="CARBOXYLESTERASE_B_1"/>
    <property type="match status" value="1"/>
</dbReference>
<keyword evidence="2 3" id="KW-0378">Hydrolase</keyword>
<feature type="region of interest" description="Disordered" evidence="4">
    <location>
        <begin position="1"/>
        <end position="27"/>
    </location>
</feature>
<feature type="compositionally biased region" description="Low complexity" evidence="4">
    <location>
        <begin position="8"/>
        <end position="22"/>
    </location>
</feature>
<dbReference type="Proteomes" id="UP001219355">
    <property type="component" value="Chromosome 2"/>
</dbReference>
<dbReference type="PROSITE" id="PS00941">
    <property type="entry name" value="CARBOXYLESTERASE_B_2"/>
    <property type="match status" value="1"/>
</dbReference>
<dbReference type="InterPro" id="IPR029058">
    <property type="entry name" value="AB_hydrolase_fold"/>
</dbReference>
<dbReference type="Pfam" id="PF00135">
    <property type="entry name" value="COesterase"/>
    <property type="match status" value="1"/>
</dbReference>
<organism evidence="7 8">
    <name type="scientific">Emydomyces testavorans</name>
    <dbReference type="NCBI Taxonomy" id="2070801"/>
    <lineage>
        <taxon>Eukaryota</taxon>
        <taxon>Fungi</taxon>
        <taxon>Dikarya</taxon>
        <taxon>Ascomycota</taxon>
        <taxon>Pezizomycotina</taxon>
        <taxon>Eurotiomycetes</taxon>
        <taxon>Eurotiomycetidae</taxon>
        <taxon>Onygenales</taxon>
        <taxon>Nannizziopsiaceae</taxon>
        <taxon>Emydomyces</taxon>
    </lineage>
</organism>
<evidence type="ECO:0000256" key="1">
    <source>
        <dbReference type="ARBA" id="ARBA00005964"/>
    </source>
</evidence>
<gene>
    <name evidence="7" type="ORF">PRK78_003965</name>
</gene>
<evidence type="ECO:0000256" key="5">
    <source>
        <dbReference type="SAM" id="Phobius"/>
    </source>
</evidence>
<dbReference type="AlphaFoldDB" id="A0AAF0IJ23"/>
<keyword evidence="5" id="KW-0812">Transmembrane</keyword>
<keyword evidence="5" id="KW-1133">Transmembrane helix</keyword>
<reference evidence="7" key="1">
    <citation type="submission" date="2023-03" db="EMBL/GenBank/DDBJ databases">
        <title>Emydomyces testavorans Genome Sequence.</title>
        <authorList>
            <person name="Hoyer L."/>
        </authorList>
    </citation>
    <scope>NUCLEOTIDE SEQUENCE</scope>
    <source>
        <strain evidence="7">16-2883</strain>
    </source>
</reference>
<dbReference type="InterPro" id="IPR019826">
    <property type="entry name" value="Carboxylesterase_B_AS"/>
</dbReference>
<feature type="transmembrane region" description="Helical" evidence="5">
    <location>
        <begin position="48"/>
        <end position="71"/>
    </location>
</feature>
<proteinExistence type="inferred from homology"/>
<dbReference type="PANTHER" id="PTHR43918:SF4">
    <property type="entry name" value="CARBOXYLIC ESTER HYDROLASE"/>
    <property type="match status" value="1"/>
</dbReference>
<keyword evidence="8" id="KW-1185">Reference proteome</keyword>
<dbReference type="InterPro" id="IPR019819">
    <property type="entry name" value="Carboxylesterase_B_CS"/>
</dbReference>
<name>A0AAF0IJ23_9EURO</name>
<dbReference type="SUPFAM" id="SSF53474">
    <property type="entry name" value="alpha/beta-Hydrolases"/>
    <property type="match status" value="1"/>
</dbReference>
<dbReference type="InterPro" id="IPR002018">
    <property type="entry name" value="CarbesteraseB"/>
</dbReference>
<keyword evidence="5" id="KW-0472">Membrane</keyword>
<dbReference type="Gene3D" id="3.40.50.1820">
    <property type="entry name" value="alpha/beta hydrolase"/>
    <property type="match status" value="1"/>
</dbReference>
<dbReference type="EMBL" id="CP120628">
    <property type="protein sequence ID" value="WEW58497.1"/>
    <property type="molecule type" value="Genomic_DNA"/>
</dbReference>
<dbReference type="PANTHER" id="PTHR43918">
    <property type="entry name" value="ACETYLCHOLINESTERASE"/>
    <property type="match status" value="1"/>
</dbReference>
<feature type="domain" description="Carboxylesterase type B" evidence="6">
    <location>
        <begin position="112"/>
        <end position="575"/>
    </location>
</feature>
<accession>A0AAF0IJ23</accession>
<dbReference type="InterPro" id="IPR050654">
    <property type="entry name" value="AChE-related_enzymes"/>
</dbReference>
<protein>
    <recommendedName>
        <fullName evidence="3">Carboxylic ester hydrolase</fullName>
        <ecNumber evidence="3">3.1.1.-</ecNumber>
    </recommendedName>
</protein>
<comment type="similarity">
    <text evidence="1 3">Belongs to the type-B carboxylesterase/lipase family.</text>
</comment>
<dbReference type="EC" id="3.1.1.-" evidence="3"/>
<sequence>MDTPYNKLPASSLSPSRPLSPLQTSDHCTPAFAKPARKRSMLTRKKRLVVCMLALVVVVVVAVTTGTVVGLRNKHHSQTQPGSPKSTPVAQCSAEKACLDLGYAKYQGVPDPHGVTSWLGMRYAAPPVGKLRFAAPQDPVKENNVQVANTHRKLCLSTSTRMNGLEAEDCLFLDVFAPSTATGDSKLPVYFFIQGGGFNMNANMKLNASGLVQASGGNLVVVGFNYRVGLYGFLAGKEIEQDGSLNNGLKDQIKALEWVKNHISKFGGNPDHIVIGGHSAGAASTVFLLTAYGGDMTKSDPSLFHGVIAGSPSMGAMSTVSENQGLYDSLVERTGCKSSQDTLSCLRGLDIKFLQSHNIKRPLPGSDKLPLFTYSPTIDGDLVPDFTYRLLKQGKFRKVPVVFGDDQNDGTLFAPRLTNTTQQSDDFLRAQFPALNQTQLDTINALYPQTADQFPRSGKFWRQLANAYGDMRYACPKICIIQSFTQFHDPRQVWTYRYAVEDPIFTSSGLGTPHTAELEAIWGPQYNPGTSPPSYYTTNKAIVPVVQGYWSSFIRTLDPNRHRAEGSPEWTTWNASRADAGAEEGYREMFLKTGNVTMRVVDAKQREKCAYLIGIGVDIKQ</sequence>
<evidence type="ECO:0000313" key="8">
    <source>
        <dbReference type="Proteomes" id="UP001219355"/>
    </source>
</evidence>